<gene>
    <name evidence="8 9" type="primary">dinG</name>
    <name evidence="11" type="ORF">DS031_10885</name>
</gene>
<dbReference type="Pfam" id="PF00270">
    <property type="entry name" value="DEAD"/>
    <property type="match status" value="1"/>
</dbReference>
<dbReference type="PANTHER" id="PTHR11472:SF34">
    <property type="entry name" value="REGULATOR OF TELOMERE ELONGATION HELICASE 1"/>
    <property type="match status" value="1"/>
</dbReference>
<keyword evidence="5 8" id="KW-0269">Exonuclease</keyword>
<dbReference type="SMART" id="SM00491">
    <property type="entry name" value="HELICc2"/>
    <property type="match status" value="1"/>
</dbReference>
<comment type="similarity">
    <text evidence="8 9">Belongs to the helicase family. DinG subfamily. Type 2 sub-subfamily.</text>
</comment>
<dbReference type="GO" id="GO:0043139">
    <property type="term" value="F:5'-3' DNA helicase activity"/>
    <property type="evidence" value="ECO:0007669"/>
    <property type="project" value="UniProtKB-EC"/>
</dbReference>
<evidence type="ECO:0000256" key="1">
    <source>
        <dbReference type="ARBA" id="ARBA00001966"/>
    </source>
</evidence>
<name>A0A366XTE7_9BACI</name>
<comment type="cofactor">
    <cofactor evidence="1">
        <name>[4Fe-4S] cluster</name>
        <dbReference type="ChEBI" id="CHEBI:49883"/>
    </cofactor>
</comment>
<dbReference type="InterPro" id="IPR006555">
    <property type="entry name" value="ATP-dep_Helicase_C"/>
</dbReference>
<evidence type="ECO:0000313" key="11">
    <source>
        <dbReference type="EMBL" id="RBW69422.1"/>
    </source>
</evidence>
<keyword evidence="6 8" id="KW-0067">ATP-binding</keyword>
<evidence type="ECO:0000256" key="9">
    <source>
        <dbReference type="RuleBase" id="RU364106"/>
    </source>
</evidence>
<keyword evidence="3 8" id="KW-0547">Nucleotide-binding</keyword>
<dbReference type="NCBIfam" id="TIGR00573">
    <property type="entry name" value="dnaq"/>
    <property type="match status" value="1"/>
</dbReference>
<dbReference type="EC" id="3.1.-.-" evidence="8 9"/>
<dbReference type="AlphaFoldDB" id="A0A366XTE7"/>
<sequence length="932" mass="106193">MGNRYVVIDFETTGNSPMKDRVIQVGAVLIEDDKIVERFSSYVNPQLPIPPFVQQLTGISDEDVQKAPIFDDIAPDLWKLLDGSYFVAHNVPFDLAFLQEELANSGYLEFKGPSIDTVELSRMLLPHIESYKLNQLAEYLDIEHENPHRADSDAEVTARLLLFLLNKINTLPLLTLQNLEPLVRQLKSDVEGIFRAEIQAKLKSLLKEEDNVDLFRQFAFKKQIELKEDYSSVPSFQDLKESILQTLSSSMKYYEARKGQVEMMDAVDEALDAHQHLLVEAGTGTGKSLAYLLPSIVYGKKEGRPMVISTHTVQLQEQLLDRDIPLLNELLPFELNAAVLKGRNHYLCMRKFEQHLSQTVEQNYDTILTKAQLLVWLVETDFGDVEELNLPSGGKLLWEDVKSDVRSCLNHKCPFFSRCFYHRAKRKAQQADVVITNHSLLFTDLVNRNQLLPAYKEVVIDEAHHLEEVGGNYFGVQTDYFSFHQLLDRIGDSADNGLFSKAAKLCEEIESSISKADIKRIDEALKNVLVEGSDLFRMLHTFVSRKHKKSPTEIGRVSLRIDEEIEKNKLWASILETTARVTSQLKDLANLLSEVNKALREKEEHLSLKQSGLLVDYEGMIQTVLEQHDKLDYLLLNRHVDEVMWLEAEIKGPRNAVYIFSKPIEIADKLADSFFSKKNSVVLTSATLTVNENFDYIIEHLGLEDFVPITKTIPSPFHYENQAKLMIPTDFPLIKDVKQEEFVEEAAQSIYQIANVTNGRMLVLFTSYEMLRAVYKRVKELTEKFILIGQGVDSGSRAKLTKNFKQFDKAILFGTSSFWEGVDIPGEDLSCLVIVRLPFSPPDHPILAAKSEKLANNGGNPFMDLSLPQAVIRFKQGFGRLVRTQSDRGVVFVLDRRIISTRYGKMFRQSLPAVPIMKGPLYELLDELRGWL</sequence>
<dbReference type="InterPro" id="IPR006054">
    <property type="entry name" value="DnaQ"/>
</dbReference>
<dbReference type="InterPro" id="IPR014001">
    <property type="entry name" value="Helicase_ATP-bd"/>
</dbReference>
<dbReference type="InterPro" id="IPR014013">
    <property type="entry name" value="Helic_SF1/SF2_ATP-bd_DinG/Rad3"/>
</dbReference>
<dbReference type="FunFam" id="3.40.50.300:FF:000437">
    <property type="entry name" value="ATP-dependent DNA helicase DinG"/>
    <property type="match status" value="1"/>
</dbReference>
<dbReference type="GO" id="GO:0003677">
    <property type="term" value="F:DNA binding"/>
    <property type="evidence" value="ECO:0007669"/>
    <property type="project" value="InterPro"/>
</dbReference>
<dbReference type="GO" id="GO:0005524">
    <property type="term" value="F:ATP binding"/>
    <property type="evidence" value="ECO:0007669"/>
    <property type="project" value="UniProtKB-UniRule"/>
</dbReference>
<dbReference type="PANTHER" id="PTHR11472">
    <property type="entry name" value="DNA REPAIR DEAD HELICASE RAD3/XP-D SUBFAMILY MEMBER"/>
    <property type="match status" value="1"/>
</dbReference>
<evidence type="ECO:0000256" key="7">
    <source>
        <dbReference type="ARBA" id="ARBA00048954"/>
    </source>
</evidence>
<protein>
    <recommendedName>
        <fullName evidence="8 9">3'-5' exonuclease DinG</fullName>
        <ecNumber evidence="8 9">3.1.-.-</ecNumber>
    </recommendedName>
</protein>
<dbReference type="GO" id="GO:0008408">
    <property type="term" value="F:3'-5' exonuclease activity"/>
    <property type="evidence" value="ECO:0007669"/>
    <property type="project" value="UniProtKB-UniRule"/>
</dbReference>
<dbReference type="Proteomes" id="UP000253314">
    <property type="component" value="Unassembled WGS sequence"/>
</dbReference>
<dbReference type="NCBIfam" id="TIGR01407">
    <property type="entry name" value="dinG_rel"/>
    <property type="match status" value="1"/>
</dbReference>
<evidence type="ECO:0000256" key="3">
    <source>
        <dbReference type="ARBA" id="ARBA00022741"/>
    </source>
</evidence>
<evidence type="ECO:0000256" key="2">
    <source>
        <dbReference type="ARBA" id="ARBA00022722"/>
    </source>
</evidence>
<comment type="function">
    <text evidence="8 9">3'-5' exonuclease.</text>
</comment>
<dbReference type="CDD" id="cd06127">
    <property type="entry name" value="DEDDh"/>
    <property type="match status" value="1"/>
</dbReference>
<dbReference type="InterPro" id="IPR027417">
    <property type="entry name" value="P-loop_NTPase"/>
</dbReference>
<evidence type="ECO:0000256" key="8">
    <source>
        <dbReference type="HAMAP-Rule" id="MF_02206"/>
    </source>
</evidence>
<dbReference type="HAMAP" id="MF_02206">
    <property type="entry name" value="DinG_exonucl"/>
    <property type="match status" value="1"/>
</dbReference>
<keyword evidence="11" id="KW-0347">Helicase</keyword>
<dbReference type="SMART" id="SM00487">
    <property type="entry name" value="DEXDc"/>
    <property type="match status" value="1"/>
</dbReference>
<feature type="domain" description="Helicase ATP-binding" evidence="10">
    <location>
        <begin position="246"/>
        <end position="509"/>
    </location>
</feature>
<dbReference type="InterPro" id="IPR012337">
    <property type="entry name" value="RNaseH-like_sf"/>
</dbReference>
<evidence type="ECO:0000259" key="10">
    <source>
        <dbReference type="PROSITE" id="PS51193"/>
    </source>
</evidence>
<comment type="catalytic activity">
    <reaction evidence="7">
        <text>ATP + H2O = ADP + phosphate + H(+)</text>
        <dbReference type="Rhea" id="RHEA:13065"/>
        <dbReference type="ChEBI" id="CHEBI:15377"/>
        <dbReference type="ChEBI" id="CHEBI:15378"/>
        <dbReference type="ChEBI" id="CHEBI:30616"/>
        <dbReference type="ChEBI" id="CHEBI:43474"/>
        <dbReference type="ChEBI" id="CHEBI:456216"/>
        <dbReference type="EC" id="5.6.2.3"/>
    </reaction>
</comment>
<dbReference type="Pfam" id="PF00929">
    <property type="entry name" value="RNase_T"/>
    <property type="match status" value="1"/>
</dbReference>
<dbReference type="InterPro" id="IPR036397">
    <property type="entry name" value="RNaseH_sf"/>
</dbReference>
<proteinExistence type="inferred from homology"/>
<dbReference type="SUPFAM" id="SSF53098">
    <property type="entry name" value="Ribonuclease H-like"/>
    <property type="match status" value="1"/>
</dbReference>
<evidence type="ECO:0000256" key="5">
    <source>
        <dbReference type="ARBA" id="ARBA00022839"/>
    </source>
</evidence>
<dbReference type="GO" id="GO:0003887">
    <property type="term" value="F:DNA-directed DNA polymerase activity"/>
    <property type="evidence" value="ECO:0007669"/>
    <property type="project" value="InterPro"/>
</dbReference>
<dbReference type="InterPro" id="IPR045028">
    <property type="entry name" value="DinG/Rad3-like"/>
</dbReference>
<dbReference type="OrthoDB" id="9803913at2"/>
<dbReference type="EMBL" id="QOCW01000010">
    <property type="protein sequence ID" value="RBW69422.1"/>
    <property type="molecule type" value="Genomic_DNA"/>
</dbReference>
<dbReference type="Pfam" id="PF13307">
    <property type="entry name" value="Helicase_C_2"/>
    <property type="match status" value="1"/>
</dbReference>
<dbReference type="SMART" id="SM00479">
    <property type="entry name" value="EXOIII"/>
    <property type="match status" value="1"/>
</dbReference>
<dbReference type="NCBIfam" id="NF005981">
    <property type="entry name" value="PRK08074.1"/>
    <property type="match status" value="1"/>
</dbReference>
<dbReference type="GO" id="GO:0006260">
    <property type="term" value="P:DNA replication"/>
    <property type="evidence" value="ECO:0007669"/>
    <property type="project" value="InterPro"/>
</dbReference>
<dbReference type="InterPro" id="IPR006310">
    <property type="entry name" value="DinG"/>
</dbReference>
<accession>A0A366XTE7</accession>
<dbReference type="Gene3D" id="3.40.50.300">
    <property type="entry name" value="P-loop containing nucleotide triphosphate hydrolases"/>
    <property type="match status" value="2"/>
</dbReference>
<dbReference type="GO" id="GO:0016887">
    <property type="term" value="F:ATP hydrolysis activity"/>
    <property type="evidence" value="ECO:0007669"/>
    <property type="project" value="RHEA"/>
</dbReference>
<reference evidence="11 12" key="1">
    <citation type="submission" date="2018-07" db="EMBL/GenBank/DDBJ databases">
        <title>Lottiidibacillus patelloidae gen. nov., sp. nov., isolated from the intestinal tract of a marine limpet and the reclassification of B. taeanensis BH030017T, B. algicola KMM 3737T and B. hwajinpoensis SW-72T as genus Lottiidibacillus.</title>
        <authorList>
            <person name="Liu R."/>
            <person name="Huang Z."/>
        </authorList>
    </citation>
    <scope>NUCLEOTIDE SEQUENCE [LARGE SCALE GENOMIC DNA]</scope>
    <source>
        <strain evidence="11 12">BH030017</strain>
    </source>
</reference>
<dbReference type="Gene3D" id="3.30.420.10">
    <property type="entry name" value="Ribonuclease H-like superfamily/Ribonuclease H"/>
    <property type="match status" value="1"/>
</dbReference>
<keyword evidence="12" id="KW-1185">Reference proteome</keyword>
<dbReference type="InterPro" id="IPR011545">
    <property type="entry name" value="DEAD/DEAH_box_helicase_dom"/>
</dbReference>
<keyword evidence="2 8" id="KW-0540">Nuclease</keyword>
<feature type="short sequence motif" description="DEAH box" evidence="8">
    <location>
        <begin position="461"/>
        <end position="464"/>
    </location>
</feature>
<feature type="binding site" evidence="8">
    <location>
        <begin position="281"/>
        <end position="288"/>
    </location>
    <ligand>
        <name>ATP</name>
        <dbReference type="ChEBI" id="CHEBI:30616"/>
    </ligand>
</feature>
<evidence type="ECO:0000313" key="12">
    <source>
        <dbReference type="Proteomes" id="UP000253314"/>
    </source>
</evidence>
<dbReference type="PROSITE" id="PS51193">
    <property type="entry name" value="HELICASE_ATP_BIND_2"/>
    <property type="match status" value="1"/>
</dbReference>
<comment type="caution">
    <text evidence="11">The sequence shown here is derived from an EMBL/GenBank/DDBJ whole genome shotgun (WGS) entry which is preliminary data.</text>
</comment>
<dbReference type="FunFam" id="3.30.420.10:FF:000045">
    <property type="entry name" value="3'-5' exonuclease DinG"/>
    <property type="match status" value="1"/>
</dbReference>
<dbReference type="SUPFAM" id="SSF52540">
    <property type="entry name" value="P-loop containing nucleoside triphosphate hydrolases"/>
    <property type="match status" value="1"/>
</dbReference>
<dbReference type="InterPro" id="IPR013520">
    <property type="entry name" value="Ribonucl_H"/>
</dbReference>
<evidence type="ECO:0000256" key="6">
    <source>
        <dbReference type="ARBA" id="ARBA00022840"/>
    </source>
</evidence>
<keyword evidence="4 8" id="KW-0378">Hydrolase</keyword>
<organism evidence="11 12">
    <name type="scientific">Bacillus taeanensis</name>
    <dbReference type="NCBI Taxonomy" id="273032"/>
    <lineage>
        <taxon>Bacteria</taxon>
        <taxon>Bacillati</taxon>
        <taxon>Bacillota</taxon>
        <taxon>Bacilli</taxon>
        <taxon>Bacillales</taxon>
        <taxon>Bacillaceae</taxon>
        <taxon>Bacillus</taxon>
    </lineage>
</organism>
<evidence type="ECO:0000256" key="4">
    <source>
        <dbReference type="ARBA" id="ARBA00022801"/>
    </source>
</evidence>